<reference evidence="1" key="2">
    <citation type="submission" date="2015-06" db="UniProtKB">
        <authorList>
            <consortium name="EnsemblPlants"/>
        </authorList>
    </citation>
    <scope>IDENTIFICATION</scope>
    <source>
        <strain evidence="1">DM1-3 516 R44</strain>
    </source>
</reference>
<dbReference type="EnsemblPlants" id="PGSC0003DMT400038434">
    <property type="protein sequence ID" value="PGSC0003DMT400038434"/>
    <property type="gene ID" value="PGSC0003DMG402014833"/>
</dbReference>
<sequence>MERVEIHIHFKQLDTSSDPLRRRSSWIGIRALEGLFWRCRRESSSRGGEISLGGKRGRNIVVWLFL</sequence>
<accession>M1B6V4</accession>
<keyword evidence="2" id="KW-1185">Reference proteome</keyword>
<dbReference type="PaxDb" id="4113-PGSC0003DMT400038434"/>
<dbReference type="Proteomes" id="UP000011115">
    <property type="component" value="Unassembled WGS sequence"/>
</dbReference>
<evidence type="ECO:0000313" key="2">
    <source>
        <dbReference type="Proteomes" id="UP000011115"/>
    </source>
</evidence>
<dbReference type="HOGENOM" id="CLU_2836235_0_0_1"/>
<dbReference type="Gramene" id="PGSC0003DMT400038434">
    <property type="protein sequence ID" value="PGSC0003DMT400038434"/>
    <property type="gene ID" value="PGSC0003DMG402014833"/>
</dbReference>
<evidence type="ECO:0000313" key="1">
    <source>
        <dbReference type="EnsemblPlants" id="PGSC0003DMT400038434"/>
    </source>
</evidence>
<reference evidence="2" key="1">
    <citation type="journal article" date="2011" name="Nature">
        <title>Genome sequence and analysis of the tuber crop potato.</title>
        <authorList>
            <consortium name="The Potato Genome Sequencing Consortium"/>
        </authorList>
    </citation>
    <scope>NUCLEOTIDE SEQUENCE [LARGE SCALE GENOMIC DNA]</scope>
    <source>
        <strain evidence="2">cv. DM1-3 516 R44</strain>
    </source>
</reference>
<name>M1B6V4_SOLTU</name>
<dbReference type="AlphaFoldDB" id="M1B6V4"/>
<proteinExistence type="predicted"/>
<organism evidence="1 2">
    <name type="scientific">Solanum tuberosum</name>
    <name type="common">Potato</name>
    <dbReference type="NCBI Taxonomy" id="4113"/>
    <lineage>
        <taxon>Eukaryota</taxon>
        <taxon>Viridiplantae</taxon>
        <taxon>Streptophyta</taxon>
        <taxon>Embryophyta</taxon>
        <taxon>Tracheophyta</taxon>
        <taxon>Spermatophyta</taxon>
        <taxon>Magnoliopsida</taxon>
        <taxon>eudicotyledons</taxon>
        <taxon>Gunneridae</taxon>
        <taxon>Pentapetalae</taxon>
        <taxon>asterids</taxon>
        <taxon>lamiids</taxon>
        <taxon>Solanales</taxon>
        <taxon>Solanaceae</taxon>
        <taxon>Solanoideae</taxon>
        <taxon>Solaneae</taxon>
        <taxon>Solanum</taxon>
    </lineage>
</organism>
<dbReference type="InParanoid" id="M1B6V4"/>
<protein>
    <submittedName>
        <fullName evidence="1">Uncharacterized protein</fullName>
    </submittedName>
</protein>